<reference evidence="2" key="1">
    <citation type="submission" date="2022-08" db="EMBL/GenBank/DDBJ databases">
        <title>Draft genome sequence of Microbacterium arabinogalactanolyticum JCM 9171.</title>
        <authorList>
            <person name="Fujita K."/>
            <person name="Ishiwata A."/>
            <person name="Fushinobu S."/>
        </authorList>
    </citation>
    <scope>NUCLEOTIDE SEQUENCE</scope>
    <source>
        <strain evidence="2">JCM 9171</strain>
    </source>
</reference>
<dbReference type="RefSeq" id="WP_285630914.1">
    <property type="nucleotide sequence ID" value="NZ_BAAAUK010000003.1"/>
</dbReference>
<proteinExistence type="predicted"/>
<keyword evidence="3" id="KW-1185">Reference proteome</keyword>
<evidence type="ECO:0000256" key="1">
    <source>
        <dbReference type="SAM" id="MobiDB-lite"/>
    </source>
</evidence>
<name>A0ABQ5NE74_9MICO</name>
<gene>
    <name evidence="2" type="ORF">MIAR_05360</name>
</gene>
<dbReference type="EMBL" id="BRZC01000003">
    <property type="protein sequence ID" value="GLC83948.1"/>
    <property type="molecule type" value="Genomic_DNA"/>
</dbReference>
<dbReference type="Proteomes" id="UP001165068">
    <property type="component" value="Unassembled WGS sequence"/>
</dbReference>
<feature type="region of interest" description="Disordered" evidence="1">
    <location>
        <begin position="244"/>
        <end position="270"/>
    </location>
</feature>
<evidence type="ECO:0000313" key="3">
    <source>
        <dbReference type="Proteomes" id="UP001165068"/>
    </source>
</evidence>
<evidence type="ECO:0000313" key="2">
    <source>
        <dbReference type="EMBL" id="GLC83948.1"/>
    </source>
</evidence>
<comment type="caution">
    <text evidence="2">The sequence shown here is derived from an EMBL/GenBank/DDBJ whole genome shotgun (WGS) entry which is preliminary data.</text>
</comment>
<organism evidence="2 3">
    <name type="scientific">Microbacterium arabinogalactanolyticum</name>
    <dbReference type="NCBI Taxonomy" id="69365"/>
    <lineage>
        <taxon>Bacteria</taxon>
        <taxon>Bacillati</taxon>
        <taxon>Actinomycetota</taxon>
        <taxon>Actinomycetes</taxon>
        <taxon>Micrococcales</taxon>
        <taxon>Microbacteriaceae</taxon>
        <taxon>Microbacterium</taxon>
    </lineage>
</organism>
<evidence type="ECO:0008006" key="4">
    <source>
        <dbReference type="Google" id="ProtNLM"/>
    </source>
</evidence>
<protein>
    <recommendedName>
        <fullName evidence="4">Adhesin domain-containing protein</fullName>
    </recommendedName>
</protein>
<accession>A0ABQ5NE74</accession>
<sequence>MNGATKKTVGALTVVLAVCGGVVLLGTGAGAAFAGVQQVSSQEGGTTRQDVQGVTSLDLEVGAADMTIEFREGVTEARLEIEQGSEQDWSLRRDDDELKVRGPGSGFDWFRPDWLRGEQQATLVLPESLLGIDADLTLQAGSLSVDGEFGELDLDINAGALTVQGAARELDVQVNAGRADIDLRDVRTAEYTVNAGRVTAELQSVPDEVSIDLTAGRLDLTVPDGSYALRHQATAGTLESDLVQDPSSTHRIQADVSAGTVTLSPGGAAE</sequence>